<name>A0A5S3NAT5_9FLAO</name>
<evidence type="ECO:0000313" key="2">
    <source>
        <dbReference type="Proteomes" id="UP000307140"/>
    </source>
</evidence>
<dbReference type="Proteomes" id="UP000307140">
    <property type="component" value="Unassembled WGS sequence"/>
</dbReference>
<dbReference type="OrthoDB" id="9798250at2"/>
<protein>
    <submittedName>
        <fullName evidence="1">DUF2064 domain-containing protein</fullName>
    </submittedName>
</protein>
<evidence type="ECO:0000313" key="1">
    <source>
        <dbReference type="EMBL" id="TMM32227.1"/>
    </source>
</evidence>
<keyword evidence="2" id="KW-1185">Reference proteome</keyword>
<dbReference type="Pfam" id="PF09837">
    <property type="entry name" value="DUF2064"/>
    <property type="match status" value="1"/>
</dbReference>
<dbReference type="SUPFAM" id="SSF53448">
    <property type="entry name" value="Nucleotide-diphospho-sugar transferases"/>
    <property type="match status" value="1"/>
</dbReference>
<dbReference type="Gene3D" id="3.90.550.10">
    <property type="entry name" value="Spore Coat Polysaccharide Biosynthesis Protein SpsA, Chain A"/>
    <property type="match status" value="1"/>
</dbReference>
<dbReference type="AlphaFoldDB" id="A0A5S3NAT5"/>
<organism evidence="1 2">
    <name type="scientific">Polaribacter aestuariivivens</name>
    <dbReference type="NCBI Taxonomy" id="2304626"/>
    <lineage>
        <taxon>Bacteria</taxon>
        <taxon>Pseudomonadati</taxon>
        <taxon>Bacteroidota</taxon>
        <taxon>Flavobacteriia</taxon>
        <taxon>Flavobacteriales</taxon>
        <taxon>Flavobacteriaceae</taxon>
    </lineage>
</organism>
<sequence>MSRCCSIKKYYSLENKTAILIFANSAEKEVERKSFLSTEIFSALNRQTLKIVEKSKIKYFLFSEKEQVGNNFGERFSNAIETLFNKGFDNVITIGNDTPHLKVRHLLETEKSLVSNDLVLGPSKDGGFYLMGIKKAHFNKKTFLKLPWQTSRLQKCISTISKSKNLEITFLEILNDLDKSEDIQLIIDSFKKLSISILHLLKRYIKLQKLFVFATFFNIKKVFHAPNFNKGSPIVFA</sequence>
<comment type="caution">
    <text evidence="1">The sequence shown here is derived from an EMBL/GenBank/DDBJ whole genome shotgun (WGS) entry which is preliminary data.</text>
</comment>
<dbReference type="InterPro" id="IPR029044">
    <property type="entry name" value="Nucleotide-diphossugar_trans"/>
</dbReference>
<dbReference type="PANTHER" id="PTHR36529">
    <property type="entry name" value="SLL1095 PROTEIN"/>
    <property type="match status" value="1"/>
</dbReference>
<dbReference type="PANTHER" id="PTHR36529:SF1">
    <property type="entry name" value="GLYCOSYLTRANSFERASE"/>
    <property type="match status" value="1"/>
</dbReference>
<accession>A0A5S3NAT5</accession>
<dbReference type="InterPro" id="IPR018641">
    <property type="entry name" value="Trfase_1_rSAM/seldom-assoc"/>
</dbReference>
<gene>
    <name evidence="1" type="ORF">FDT66_01820</name>
</gene>
<dbReference type="EMBL" id="VANR01000001">
    <property type="protein sequence ID" value="TMM32227.1"/>
    <property type="molecule type" value="Genomic_DNA"/>
</dbReference>
<reference evidence="1 2" key="1">
    <citation type="submission" date="2019-05" db="EMBL/GenBank/DDBJ databases">
        <title>Polaribacter aestuariivivens sp. nov., isolated from a tidal flat.</title>
        <authorList>
            <person name="Yoon J.-H."/>
        </authorList>
    </citation>
    <scope>NUCLEOTIDE SEQUENCE [LARGE SCALE GENOMIC DNA]</scope>
    <source>
        <strain evidence="1 2">DBTF-3</strain>
    </source>
</reference>
<proteinExistence type="predicted"/>